<dbReference type="OrthoDB" id="3794788at2759"/>
<protein>
    <recommendedName>
        <fullName evidence="3">F-box domain-containing protein</fullName>
    </recommendedName>
</protein>
<dbReference type="EMBL" id="KV722403">
    <property type="protein sequence ID" value="OCH90472.1"/>
    <property type="molecule type" value="Genomic_DNA"/>
</dbReference>
<organism evidence="1 2">
    <name type="scientific">Obba rivulosa</name>
    <dbReference type="NCBI Taxonomy" id="1052685"/>
    <lineage>
        <taxon>Eukaryota</taxon>
        <taxon>Fungi</taxon>
        <taxon>Dikarya</taxon>
        <taxon>Basidiomycota</taxon>
        <taxon>Agaricomycotina</taxon>
        <taxon>Agaricomycetes</taxon>
        <taxon>Polyporales</taxon>
        <taxon>Gelatoporiaceae</taxon>
        <taxon>Obba</taxon>
    </lineage>
</organism>
<sequence>MLKEPERTEDIFDSLPRGINTTNVMMNPGGLPPEIWYTIMDYIDDGRTLYACALTCKLLAARAMKMTKPLRMCRTPQVLFTDLMRRPIVGYFLQEVIVPPALLPRLLYECAGKLHALRIIRIYSTSSWPCEGRLTHHRPPYLAFASTFHTVTELHLFCVQFWSSRDFLRLICAFPSLRALSSFYVSWDRDEGRTLADEPFAKALRLQKIEVCLLGVSS</sequence>
<dbReference type="InterPro" id="IPR036047">
    <property type="entry name" value="F-box-like_dom_sf"/>
</dbReference>
<evidence type="ECO:0008006" key="3">
    <source>
        <dbReference type="Google" id="ProtNLM"/>
    </source>
</evidence>
<proteinExistence type="predicted"/>
<dbReference type="AlphaFoldDB" id="A0A8E2B1G8"/>
<evidence type="ECO:0000313" key="1">
    <source>
        <dbReference type="EMBL" id="OCH90472.1"/>
    </source>
</evidence>
<dbReference type="Proteomes" id="UP000250043">
    <property type="component" value="Unassembled WGS sequence"/>
</dbReference>
<gene>
    <name evidence="1" type="ORF">OBBRIDRAFT_594932</name>
</gene>
<dbReference type="SUPFAM" id="SSF81383">
    <property type="entry name" value="F-box domain"/>
    <property type="match status" value="1"/>
</dbReference>
<keyword evidence="2" id="KW-1185">Reference proteome</keyword>
<reference evidence="1 2" key="1">
    <citation type="submission" date="2016-07" db="EMBL/GenBank/DDBJ databases">
        <title>Draft genome of the white-rot fungus Obba rivulosa 3A-2.</title>
        <authorList>
            <consortium name="DOE Joint Genome Institute"/>
            <person name="Miettinen O."/>
            <person name="Riley R."/>
            <person name="Acob R."/>
            <person name="Barry K."/>
            <person name="Cullen D."/>
            <person name="De Vries R."/>
            <person name="Hainaut M."/>
            <person name="Hatakka A."/>
            <person name="Henrissat B."/>
            <person name="Hilden K."/>
            <person name="Kuo R."/>
            <person name="Labutti K."/>
            <person name="Lipzen A."/>
            <person name="Makela M.R."/>
            <person name="Sandor L."/>
            <person name="Spatafora J.W."/>
            <person name="Grigoriev I.V."/>
            <person name="Hibbett D.S."/>
        </authorList>
    </citation>
    <scope>NUCLEOTIDE SEQUENCE [LARGE SCALE GENOMIC DNA]</scope>
    <source>
        <strain evidence="1 2">3A-2</strain>
    </source>
</reference>
<name>A0A8E2B1G8_9APHY</name>
<accession>A0A8E2B1G8</accession>
<evidence type="ECO:0000313" key="2">
    <source>
        <dbReference type="Proteomes" id="UP000250043"/>
    </source>
</evidence>